<evidence type="ECO:0000256" key="1">
    <source>
        <dbReference type="ARBA" id="ARBA00023125"/>
    </source>
</evidence>
<dbReference type="CDD" id="cd00093">
    <property type="entry name" value="HTH_XRE"/>
    <property type="match status" value="1"/>
</dbReference>
<evidence type="ECO:0000313" key="3">
    <source>
        <dbReference type="EMBL" id="KPE49033.1"/>
    </source>
</evidence>
<dbReference type="EMBL" id="LJOD01000028">
    <property type="protein sequence ID" value="KPE49033.1"/>
    <property type="molecule type" value="Genomic_DNA"/>
</dbReference>
<dbReference type="GO" id="GO:0003677">
    <property type="term" value="F:DNA binding"/>
    <property type="evidence" value="ECO:0007669"/>
    <property type="project" value="UniProtKB-KW"/>
</dbReference>
<reference evidence="3 4" key="1">
    <citation type="journal article" date="2015" name="Genom Data">
        <title>Draft genome sequence of a multidrug-resistant Chryseobacterium indologenes isolate from Malaysia.</title>
        <authorList>
            <person name="Yu C.Y."/>
            <person name="Ang G.Y."/>
            <person name="Cheng H.J."/>
            <person name="Cheong Y.M."/>
            <person name="Yin W.F."/>
            <person name="Chan K.G."/>
        </authorList>
    </citation>
    <scope>NUCLEOTIDE SEQUENCE [LARGE SCALE GENOMIC DNA]</scope>
    <source>
        <strain evidence="3 4">CI_885</strain>
    </source>
</reference>
<accession>A0A0N0ITT6</accession>
<protein>
    <recommendedName>
        <fullName evidence="2">HTH cro/C1-type domain-containing protein</fullName>
    </recommendedName>
</protein>
<dbReference type="InterPro" id="IPR010982">
    <property type="entry name" value="Lambda_DNA-bd_dom_sf"/>
</dbReference>
<sequence>MKPLIRAIKHNTHPGEIISSQIIKPNKLTVERTAKLLGITRPTLSNIVNGKSVITPIMAIRISKVFGGNAEFWIRLQTSYDLREAEKEFKEKHIELDKFEFA</sequence>
<feature type="domain" description="HTH cro/C1-type" evidence="2">
    <location>
        <begin position="26"/>
        <end position="73"/>
    </location>
</feature>
<evidence type="ECO:0000259" key="2">
    <source>
        <dbReference type="PROSITE" id="PS50943"/>
    </source>
</evidence>
<dbReference type="SUPFAM" id="SSF47413">
    <property type="entry name" value="lambda repressor-like DNA-binding domains"/>
    <property type="match status" value="1"/>
</dbReference>
<dbReference type="Gene3D" id="1.10.260.40">
    <property type="entry name" value="lambda repressor-like DNA-binding domains"/>
    <property type="match status" value="1"/>
</dbReference>
<dbReference type="PANTHER" id="PTHR36924">
    <property type="entry name" value="ANTITOXIN HIGA-1"/>
    <property type="match status" value="1"/>
</dbReference>
<dbReference type="SMART" id="SM00530">
    <property type="entry name" value="HTH_XRE"/>
    <property type="match status" value="1"/>
</dbReference>
<dbReference type="InterPro" id="IPR013430">
    <property type="entry name" value="Toxin_antidote_HigA"/>
</dbReference>
<dbReference type="AlphaFoldDB" id="A0A0N0ITT6"/>
<dbReference type="PANTHER" id="PTHR36924:SF1">
    <property type="entry name" value="ANTITOXIN HIGA-1"/>
    <property type="match status" value="1"/>
</dbReference>
<dbReference type="PATRIC" id="fig|253.9.peg.2857"/>
<proteinExistence type="predicted"/>
<dbReference type="Proteomes" id="UP000037953">
    <property type="component" value="Unassembled WGS sequence"/>
</dbReference>
<name>A0A0N0ITT6_CHRID</name>
<dbReference type="NCBIfam" id="TIGR02607">
    <property type="entry name" value="antidote_HigA"/>
    <property type="match status" value="1"/>
</dbReference>
<evidence type="ECO:0000313" key="4">
    <source>
        <dbReference type="Proteomes" id="UP000037953"/>
    </source>
</evidence>
<organism evidence="3 4">
    <name type="scientific">Chryseobacterium indologenes</name>
    <name type="common">Flavobacterium indologenes</name>
    <dbReference type="NCBI Taxonomy" id="253"/>
    <lineage>
        <taxon>Bacteria</taxon>
        <taxon>Pseudomonadati</taxon>
        <taxon>Bacteroidota</taxon>
        <taxon>Flavobacteriia</taxon>
        <taxon>Flavobacteriales</taxon>
        <taxon>Weeksellaceae</taxon>
        <taxon>Chryseobacterium group</taxon>
        <taxon>Chryseobacterium</taxon>
    </lineage>
</organism>
<comment type="caution">
    <text evidence="3">The sequence shown here is derived from an EMBL/GenBank/DDBJ whole genome shotgun (WGS) entry which is preliminary data.</text>
</comment>
<dbReference type="RefSeq" id="WP_062703493.1">
    <property type="nucleotide sequence ID" value="NZ_LJOD01000028.1"/>
</dbReference>
<keyword evidence="1" id="KW-0238">DNA-binding</keyword>
<gene>
    <name evidence="3" type="ORF">AOB46_22135</name>
</gene>
<dbReference type="OrthoDB" id="3174593at2"/>
<dbReference type="InterPro" id="IPR001387">
    <property type="entry name" value="Cro/C1-type_HTH"/>
</dbReference>
<dbReference type="PROSITE" id="PS50943">
    <property type="entry name" value="HTH_CROC1"/>
    <property type="match status" value="1"/>
</dbReference>
<reference evidence="4" key="2">
    <citation type="submission" date="2015-09" db="EMBL/GenBank/DDBJ databases">
        <title>Draft genome sequence of a multidrug-resistant Chryseobacterium indologenes isolate from Malaysia.</title>
        <authorList>
            <person name="Yu C.Y."/>
            <person name="Ang G.Y."/>
            <person name="Chan K.-G."/>
        </authorList>
    </citation>
    <scope>NUCLEOTIDE SEQUENCE [LARGE SCALE GENOMIC DNA]</scope>
    <source>
        <strain evidence="4">CI_885</strain>
    </source>
</reference>
<dbReference type="Pfam" id="PF01381">
    <property type="entry name" value="HTH_3"/>
    <property type="match status" value="1"/>
</dbReference>